<keyword evidence="2" id="KW-1185">Reference proteome</keyword>
<evidence type="ECO:0000313" key="2">
    <source>
        <dbReference type="Proteomes" id="UP000008909"/>
    </source>
</evidence>
<evidence type="ECO:0008006" key="3">
    <source>
        <dbReference type="Google" id="ProtNLM"/>
    </source>
</evidence>
<reference evidence="1" key="1">
    <citation type="journal article" date="2011" name="Genome Biol.">
        <title>The draft genome of the carcinogenic human liver fluke Clonorchis sinensis.</title>
        <authorList>
            <person name="Wang X."/>
            <person name="Chen W."/>
            <person name="Huang Y."/>
            <person name="Sun J."/>
            <person name="Men J."/>
            <person name="Liu H."/>
            <person name="Luo F."/>
            <person name="Guo L."/>
            <person name="Lv X."/>
            <person name="Deng C."/>
            <person name="Zhou C."/>
            <person name="Fan Y."/>
            <person name="Li X."/>
            <person name="Huang L."/>
            <person name="Hu Y."/>
            <person name="Liang C."/>
            <person name="Hu X."/>
            <person name="Xu J."/>
            <person name="Yu X."/>
        </authorList>
    </citation>
    <scope>NUCLEOTIDE SEQUENCE [LARGE SCALE GENOMIC DNA]</scope>
    <source>
        <strain evidence="1">Henan</strain>
    </source>
</reference>
<dbReference type="InterPro" id="IPR021109">
    <property type="entry name" value="Peptidase_aspartic_dom_sf"/>
</dbReference>
<reference key="2">
    <citation type="submission" date="2011-10" db="EMBL/GenBank/DDBJ databases">
        <title>The genome and transcriptome sequence of Clonorchis sinensis provide insights into the carcinogenic liver fluke.</title>
        <authorList>
            <person name="Wang X."/>
            <person name="Huang Y."/>
            <person name="Chen W."/>
            <person name="Liu H."/>
            <person name="Guo L."/>
            <person name="Chen Y."/>
            <person name="Luo F."/>
            <person name="Zhou W."/>
            <person name="Sun J."/>
            <person name="Mao Q."/>
            <person name="Liang P."/>
            <person name="Zhou C."/>
            <person name="Tian Y."/>
            <person name="Men J."/>
            <person name="Lv X."/>
            <person name="Huang L."/>
            <person name="Zhou J."/>
            <person name="Hu Y."/>
            <person name="Li R."/>
            <person name="Zhang F."/>
            <person name="Lei H."/>
            <person name="Li X."/>
            <person name="Hu X."/>
            <person name="Liang C."/>
            <person name="Xu J."/>
            <person name="Wu Z."/>
            <person name="Yu X."/>
        </authorList>
    </citation>
    <scope>NUCLEOTIDE SEQUENCE</scope>
    <source>
        <strain>Henan</strain>
    </source>
</reference>
<dbReference type="AlphaFoldDB" id="G7Y920"/>
<organism evidence="1 2">
    <name type="scientific">Clonorchis sinensis</name>
    <name type="common">Chinese liver fluke</name>
    <dbReference type="NCBI Taxonomy" id="79923"/>
    <lineage>
        <taxon>Eukaryota</taxon>
        <taxon>Metazoa</taxon>
        <taxon>Spiralia</taxon>
        <taxon>Lophotrochozoa</taxon>
        <taxon>Platyhelminthes</taxon>
        <taxon>Trematoda</taxon>
        <taxon>Digenea</taxon>
        <taxon>Opisthorchiida</taxon>
        <taxon>Opisthorchiata</taxon>
        <taxon>Opisthorchiidae</taxon>
        <taxon>Clonorchis</taxon>
    </lineage>
</organism>
<gene>
    <name evidence="1" type="ORF">CLF_103086</name>
</gene>
<dbReference type="EMBL" id="DF142960">
    <property type="protein sequence ID" value="GAA49455.1"/>
    <property type="molecule type" value="Genomic_DNA"/>
</dbReference>
<evidence type="ECO:0000313" key="1">
    <source>
        <dbReference type="EMBL" id="GAA49455.1"/>
    </source>
</evidence>
<dbReference type="SUPFAM" id="SSF50630">
    <property type="entry name" value="Acid proteases"/>
    <property type="match status" value="1"/>
</dbReference>
<protein>
    <recommendedName>
        <fullName evidence="3">Peptidase A2 domain-containing protein</fullName>
    </recommendedName>
</protein>
<accession>G7Y920</accession>
<dbReference type="Proteomes" id="UP000008909">
    <property type="component" value="Unassembled WGS sequence"/>
</dbReference>
<name>G7Y920_CLOSI</name>
<proteinExistence type="predicted"/>
<feature type="non-terminal residue" evidence="1">
    <location>
        <position position="195"/>
    </location>
</feature>
<sequence length="195" mass="21137">MAAIVRMKPPCRRKFVRTYINGTPVALQLDTGSNLTLISKQTLDAIERPPVKHTKCTGCNACSGSLKPGRWAVPQLNDTCYLTSYTHLDLLGLNWINEPHTLDQPLNAVCGETSVDGCNMFTGTPDPDVFAVATVTTKPEARWSICVTAAIHLLASGISLQSILASPVSSLQRYPAVRPRRSTVPGSCGSFHWCL</sequence>